<dbReference type="OrthoDB" id="5089753at2759"/>
<feature type="compositionally biased region" description="Polar residues" evidence="1">
    <location>
        <begin position="62"/>
        <end position="71"/>
    </location>
</feature>
<feature type="region of interest" description="Disordered" evidence="1">
    <location>
        <begin position="511"/>
        <end position="573"/>
    </location>
</feature>
<evidence type="ECO:0000313" key="2">
    <source>
        <dbReference type="EMBL" id="KAF5715471.1"/>
    </source>
</evidence>
<reference evidence="2 3" key="1">
    <citation type="submission" date="2020-05" db="EMBL/GenBank/DDBJ databases">
        <title>Identification and distribution of gene clusters putatively required for synthesis of sphingolipid metabolism inhibitors in phylogenetically diverse species of the filamentous fungus Fusarium.</title>
        <authorList>
            <person name="Kim H.-S."/>
            <person name="Busman M."/>
            <person name="Brown D.W."/>
            <person name="Divon H."/>
            <person name="Uhlig S."/>
            <person name="Proctor R.H."/>
        </authorList>
    </citation>
    <scope>NUCLEOTIDE SEQUENCE [LARGE SCALE GENOMIC DNA]</scope>
    <source>
        <strain evidence="2 3">NRRL 66235</strain>
    </source>
</reference>
<feature type="region of interest" description="Disordered" evidence="1">
    <location>
        <begin position="62"/>
        <end position="103"/>
    </location>
</feature>
<dbReference type="Proteomes" id="UP000544331">
    <property type="component" value="Unassembled WGS sequence"/>
</dbReference>
<gene>
    <name evidence="2" type="ORF">FMUND_6850</name>
</gene>
<evidence type="ECO:0000313" key="3">
    <source>
        <dbReference type="Proteomes" id="UP000544331"/>
    </source>
</evidence>
<feature type="compositionally biased region" description="Pro residues" evidence="1">
    <location>
        <begin position="72"/>
        <end position="100"/>
    </location>
</feature>
<sequence length="573" mass="62093">MANSPTSDNSLLAKFKADYWAVPQSQFALAYSKALLSSDASTRDAQIEAVLKQYGYDTLTSSEIDSITNPNDMPPSPSPSPPASRPTTPTPQDPTSPPSTTPDTTGASNWIFLAFAGTYNVNSGGFPTSTIQAIVGKDGTLNLGSSQTPLQATVLMDAQDSPWVQWNVTPNLEWYIAEFSSNFDTTLNSTVRELTGFHCVVASGGAQTNTPIKAQCTSLRPHIQTKDQASQFFGSSDTWVGVAFTGLLLLGLNRFVRHMSQEAEKTKETQEKAQNIYQERLEVISDIARKGAHIAAEESLSMTNEPERKELHDKIKQSVKTVVDNYYANGAHDPPNVNDDAVALTQSCQKAAASALADWSSVIIDSNPSGLQAQVVDYMQDHKLMDAADLKKTSGYFKKAVGQKVLTAYKKATGAKGSATAGIDAMTMNYLKLELFKRQMGSLATRIQTGATNVTAAAKAVEEAQTDYDQKAQKAETSKEAWQKLVDQATQAANKDDAQLKEDLAEAQASYETAKDSAADAATALDKEKTAQTTLKETQETMENEQKESESSHATLEKETKSVEGNMEEHFIE</sequence>
<dbReference type="EMBL" id="JAAOAN010000226">
    <property type="protein sequence ID" value="KAF5715471.1"/>
    <property type="molecule type" value="Genomic_DNA"/>
</dbReference>
<evidence type="ECO:0000256" key="1">
    <source>
        <dbReference type="SAM" id="MobiDB-lite"/>
    </source>
</evidence>
<keyword evidence="3" id="KW-1185">Reference proteome</keyword>
<proteinExistence type="predicted"/>
<comment type="caution">
    <text evidence="2">The sequence shown here is derived from an EMBL/GenBank/DDBJ whole genome shotgun (WGS) entry which is preliminary data.</text>
</comment>
<feature type="compositionally biased region" description="Basic and acidic residues" evidence="1">
    <location>
        <begin position="544"/>
        <end position="573"/>
    </location>
</feature>
<organism evidence="2 3">
    <name type="scientific">Fusarium mundagurra</name>
    <dbReference type="NCBI Taxonomy" id="1567541"/>
    <lineage>
        <taxon>Eukaryota</taxon>
        <taxon>Fungi</taxon>
        <taxon>Dikarya</taxon>
        <taxon>Ascomycota</taxon>
        <taxon>Pezizomycotina</taxon>
        <taxon>Sordariomycetes</taxon>
        <taxon>Hypocreomycetidae</taxon>
        <taxon>Hypocreales</taxon>
        <taxon>Nectriaceae</taxon>
        <taxon>Fusarium</taxon>
        <taxon>Fusarium fujikuroi species complex</taxon>
    </lineage>
</organism>
<protein>
    <submittedName>
        <fullName evidence="2">Uncharacterized protein</fullName>
    </submittedName>
</protein>
<accession>A0A8H5YPS2</accession>
<name>A0A8H5YPS2_9HYPO</name>
<dbReference type="AlphaFoldDB" id="A0A8H5YPS2"/>